<evidence type="ECO:0000256" key="1">
    <source>
        <dbReference type="ARBA" id="ARBA00001913"/>
    </source>
</evidence>
<dbReference type="CDD" id="cd09023">
    <property type="entry name" value="Aldose_epim_Ec_c4013"/>
    <property type="match status" value="1"/>
</dbReference>
<accession>A0ABV8JT90</accession>
<dbReference type="InterPro" id="IPR014718">
    <property type="entry name" value="GH-type_carb-bd"/>
</dbReference>
<comment type="subunit">
    <text evidence="2">Monomer.</text>
</comment>
<comment type="caution">
    <text evidence="4">The sequence shown here is derived from an EMBL/GenBank/DDBJ whole genome shotgun (WGS) entry which is preliminary data.</text>
</comment>
<dbReference type="Pfam" id="PF14486">
    <property type="entry name" value="DUF4432"/>
    <property type="match status" value="1"/>
</dbReference>
<dbReference type="RefSeq" id="WP_192462040.1">
    <property type="nucleotide sequence ID" value="NZ_JACYFJ010000002.1"/>
</dbReference>
<evidence type="ECO:0000256" key="2">
    <source>
        <dbReference type="ARBA" id="ARBA00011245"/>
    </source>
</evidence>
<sequence length="355" mass="39037">MIEKKSLLQVKNKVGNTAQVGGIETSVLDNGLGRGSRIAWINTGTGLRYKVLLDRAMDIADAFYNQYSLSWLSHSGAMPADRFSDQGIGWLRNFGGGLVTTCGLSHVGGPEDDENGHRGVHGRISNTPAEIIAIDQPDLSTGKLEMSITGIIRETQVFGPSLDLRRTISGKLGEAKIKVSDEIINKGNTIVPHMVLYHINFGWPLVDEGTQIIWEGTWESPTPDTDKKVFKAGNNFKVCPPPMKSHSGTGEDVAFIDVTSDKDGNSQGALYNEKLNLAVRVRFKKEQLPWLVNWQHWGEGEYVTALEPATHPPIGQKKAKQDGSIIYLAPGASKEYDLEIEILQNEEIQDFINSI</sequence>
<dbReference type="EMBL" id="JBHSAW010000010">
    <property type="protein sequence ID" value="MFC4097361.1"/>
    <property type="molecule type" value="Genomic_DNA"/>
</dbReference>
<organism evidence="4 5">
    <name type="scientific">Euzebyella saccharophila</name>
    <dbReference type="NCBI Taxonomy" id="679664"/>
    <lineage>
        <taxon>Bacteria</taxon>
        <taxon>Pseudomonadati</taxon>
        <taxon>Bacteroidota</taxon>
        <taxon>Flavobacteriia</taxon>
        <taxon>Flavobacteriales</taxon>
        <taxon>Flavobacteriaceae</taxon>
        <taxon>Euzebyella</taxon>
    </lineage>
</organism>
<evidence type="ECO:0000313" key="4">
    <source>
        <dbReference type="EMBL" id="MFC4097361.1"/>
    </source>
</evidence>
<dbReference type="Gene3D" id="2.70.98.10">
    <property type="match status" value="1"/>
</dbReference>
<comment type="cofactor">
    <cofactor evidence="1">
        <name>Ca(2+)</name>
        <dbReference type="ChEBI" id="CHEBI:29108"/>
    </cofactor>
</comment>
<proteinExistence type="predicted"/>
<name>A0ABV8JT90_9FLAO</name>
<evidence type="ECO:0000313" key="5">
    <source>
        <dbReference type="Proteomes" id="UP001595814"/>
    </source>
</evidence>
<keyword evidence="5" id="KW-1185">Reference proteome</keyword>
<gene>
    <name evidence="4" type="ORF">ACFOUT_15835</name>
</gene>
<reference evidence="5" key="1">
    <citation type="journal article" date="2019" name="Int. J. Syst. Evol. Microbiol.">
        <title>The Global Catalogue of Microorganisms (GCM) 10K type strain sequencing project: providing services to taxonomists for standard genome sequencing and annotation.</title>
        <authorList>
            <consortium name="The Broad Institute Genomics Platform"/>
            <consortium name="The Broad Institute Genome Sequencing Center for Infectious Disease"/>
            <person name="Wu L."/>
            <person name="Ma J."/>
        </authorList>
    </citation>
    <scope>NUCLEOTIDE SEQUENCE [LARGE SCALE GENOMIC DNA]</scope>
    <source>
        <strain evidence="5">CECT 7477</strain>
    </source>
</reference>
<keyword evidence="3" id="KW-0106">Calcium</keyword>
<dbReference type="Proteomes" id="UP001595814">
    <property type="component" value="Unassembled WGS sequence"/>
</dbReference>
<protein>
    <submittedName>
        <fullName evidence="4">Aldose 1-epimerase family protein</fullName>
    </submittedName>
</protein>
<evidence type="ECO:0000256" key="3">
    <source>
        <dbReference type="ARBA" id="ARBA00022837"/>
    </source>
</evidence>
<dbReference type="InterPro" id="IPR027839">
    <property type="entry name" value="DUF4432"/>
</dbReference>